<dbReference type="Pfam" id="PF08921">
    <property type="entry name" value="DUF1904"/>
    <property type="match status" value="1"/>
</dbReference>
<organism evidence="1 2">
    <name type="scientific">Collibacillus ludicampi</name>
    <dbReference type="NCBI Taxonomy" id="2771369"/>
    <lineage>
        <taxon>Bacteria</taxon>
        <taxon>Bacillati</taxon>
        <taxon>Bacillota</taxon>
        <taxon>Bacilli</taxon>
        <taxon>Bacillales</taxon>
        <taxon>Alicyclobacillaceae</taxon>
        <taxon>Collibacillus</taxon>
    </lineage>
</organism>
<dbReference type="Gene3D" id="3.30.429.10">
    <property type="entry name" value="Macrophage Migration Inhibitory Factor"/>
    <property type="match status" value="1"/>
</dbReference>
<evidence type="ECO:0008006" key="3">
    <source>
        <dbReference type="Google" id="ProtNLM"/>
    </source>
</evidence>
<dbReference type="SUPFAM" id="SSF55331">
    <property type="entry name" value="Tautomerase/MIF"/>
    <property type="match status" value="1"/>
</dbReference>
<accession>A0AAV4LFH7</accession>
<dbReference type="InterPro" id="IPR015017">
    <property type="entry name" value="DUF1904"/>
</dbReference>
<comment type="caution">
    <text evidence="1">The sequence shown here is derived from an EMBL/GenBank/DDBJ whole genome shotgun (WGS) entry which is preliminary data.</text>
</comment>
<dbReference type="Proteomes" id="UP001057291">
    <property type="component" value="Unassembled WGS sequence"/>
</dbReference>
<evidence type="ECO:0000313" key="2">
    <source>
        <dbReference type="Proteomes" id="UP001057291"/>
    </source>
</evidence>
<proteinExistence type="predicted"/>
<reference evidence="1" key="1">
    <citation type="journal article" date="2023" name="Int. J. Syst. Evol. Microbiol.">
        <title>Collibacillus ludicampi gen. nov., sp. nov., a new soil bacterium of the family Alicyclobacillaceae.</title>
        <authorList>
            <person name="Jojima T."/>
            <person name="Ioku Y."/>
            <person name="Fukuta Y."/>
            <person name="Shirasaka N."/>
            <person name="Matsumura Y."/>
            <person name="Mori M."/>
        </authorList>
    </citation>
    <scope>NUCLEOTIDE SEQUENCE</scope>
    <source>
        <strain evidence="1">TP075</strain>
    </source>
</reference>
<dbReference type="InterPro" id="IPR014347">
    <property type="entry name" value="Tautomerase/MIF_sf"/>
</dbReference>
<keyword evidence="2" id="KW-1185">Reference proteome</keyword>
<protein>
    <recommendedName>
        <fullName evidence="3">DUF1904 family protein</fullName>
    </recommendedName>
</protein>
<evidence type="ECO:0000313" key="1">
    <source>
        <dbReference type="EMBL" id="GIM46610.1"/>
    </source>
</evidence>
<dbReference type="EMBL" id="BOQE01000001">
    <property type="protein sequence ID" value="GIM46610.1"/>
    <property type="molecule type" value="Genomic_DNA"/>
</dbReference>
<dbReference type="RefSeq" id="WP_282199684.1">
    <property type="nucleotide sequence ID" value="NZ_BOQE01000001.1"/>
</dbReference>
<name>A0AAV4LFH7_9BACL</name>
<sequence length="109" mass="13154">MPFLRFKGFEKDFVRNIADRVRKEFASIVDIPEEIVKIEILHVERITDTPLSLEIFMFEREPEKHHRIASCLYRILNEHGYQGVHIFFVFLKPEFYYKFGKPLVEHVKT</sequence>
<gene>
    <name evidence="1" type="ORF">DNHGIG_21590</name>
</gene>
<dbReference type="AlphaFoldDB" id="A0AAV4LFH7"/>